<evidence type="ECO:0000256" key="3">
    <source>
        <dbReference type="ARBA" id="ARBA00022692"/>
    </source>
</evidence>
<sequence>MTLAEAHLHPFAGIDAVTMGNFFSLPNLGKPMKLSKMARSSTLEDRSFLLLLVLVSLAFFWVLWPYYGAVFWGAIFALMFSPIFLRFMSKLSQRRTLSALFTVSIILVLVILPVGLISALLTQEAAGVYQRVQSGDLSFGRYFQQIYDALPAWITSLLNRSGLNNLGLIQERVSDSLTKGSQFIATQALNIGQNAFDFFVSFFIMLYLMFFFLRDGAALSRRIKQAIPLEEDIKRNLFSKFTTVIRATVRGNIAVAVMQGALGGLIFWFLNIHAPVLWGTLMAFLSLLPAVGAALVWIPVAIYFLATGAIWQGVVLIAFGVLVIGLVDNVLRPVLVGKDTKMPDYVVLVSTIGGMSLFGLNGFVIGPVIAAMFMAAWDIFSKARQDAPVEPPPA</sequence>
<comment type="subcellular location">
    <subcellularLocation>
        <location evidence="1">Membrane</location>
        <topology evidence="1">Multi-pass membrane protein</topology>
    </subcellularLocation>
</comment>
<feature type="transmembrane region" description="Helical" evidence="6">
    <location>
        <begin position="249"/>
        <end position="270"/>
    </location>
</feature>
<gene>
    <name evidence="7" type="ordered locus">Pnap_0987</name>
</gene>
<dbReference type="KEGG" id="pna:Pnap_0987"/>
<dbReference type="STRING" id="365044.Pnap_0987"/>
<dbReference type="InterPro" id="IPR002549">
    <property type="entry name" value="AI-2E-like"/>
</dbReference>
<dbReference type="Pfam" id="PF01594">
    <property type="entry name" value="AI-2E_transport"/>
    <property type="match status" value="1"/>
</dbReference>
<accession>A1VKX6</accession>
<keyword evidence="8" id="KW-1185">Reference proteome</keyword>
<protein>
    <recommendedName>
        <fullName evidence="9">Permease</fullName>
    </recommendedName>
</protein>
<proteinExistence type="inferred from homology"/>
<evidence type="ECO:0000313" key="7">
    <source>
        <dbReference type="EMBL" id="ABM36304.1"/>
    </source>
</evidence>
<evidence type="ECO:0008006" key="9">
    <source>
        <dbReference type="Google" id="ProtNLM"/>
    </source>
</evidence>
<feature type="transmembrane region" description="Helical" evidence="6">
    <location>
        <begin position="47"/>
        <end position="64"/>
    </location>
</feature>
<evidence type="ECO:0000256" key="1">
    <source>
        <dbReference type="ARBA" id="ARBA00004141"/>
    </source>
</evidence>
<evidence type="ECO:0000256" key="2">
    <source>
        <dbReference type="ARBA" id="ARBA00009773"/>
    </source>
</evidence>
<keyword evidence="5 6" id="KW-0472">Membrane</keyword>
<evidence type="ECO:0000313" key="8">
    <source>
        <dbReference type="Proteomes" id="UP000000644"/>
    </source>
</evidence>
<feature type="transmembrane region" description="Helical" evidence="6">
    <location>
        <begin position="195"/>
        <end position="213"/>
    </location>
</feature>
<dbReference type="eggNOG" id="COG0628">
    <property type="taxonomic scope" value="Bacteria"/>
</dbReference>
<dbReference type="EMBL" id="CP000529">
    <property type="protein sequence ID" value="ABM36304.1"/>
    <property type="molecule type" value="Genomic_DNA"/>
</dbReference>
<dbReference type="HOGENOM" id="CLU_041771_2_2_4"/>
<name>A1VKX6_POLNA</name>
<comment type="similarity">
    <text evidence="2">Belongs to the autoinducer-2 exporter (AI-2E) (TC 2.A.86) family.</text>
</comment>
<feature type="transmembrane region" description="Helical" evidence="6">
    <location>
        <begin position="304"/>
        <end position="327"/>
    </location>
</feature>
<keyword evidence="3 6" id="KW-0812">Transmembrane</keyword>
<feature type="transmembrane region" description="Helical" evidence="6">
    <location>
        <begin position="99"/>
        <end position="121"/>
    </location>
</feature>
<evidence type="ECO:0000256" key="6">
    <source>
        <dbReference type="SAM" id="Phobius"/>
    </source>
</evidence>
<feature type="transmembrane region" description="Helical" evidence="6">
    <location>
        <begin position="276"/>
        <end position="297"/>
    </location>
</feature>
<dbReference type="AlphaFoldDB" id="A1VKX6"/>
<organism evidence="7 8">
    <name type="scientific">Polaromonas naphthalenivorans (strain CJ2)</name>
    <dbReference type="NCBI Taxonomy" id="365044"/>
    <lineage>
        <taxon>Bacteria</taxon>
        <taxon>Pseudomonadati</taxon>
        <taxon>Pseudomonadota</taxon>
        <taxon>Betaproteobacteria</taxon>
        <taxon>Burkholderiales</taxon>
        <taxon>Comamonadaceae</taxon>
        <taxon>Polaromonas</taxon>
    </lineage>
</organism>
<keyword evidence="4 6" id="KW-1133">Transmembrane helix</keyword>
<dbReference type="GO" id="GO:0016020">
    <property type="term" value="C:membrane"/>
    <property type="evidence" value="ECO:0007669"/>
    <property type="project" value="UniProtKB-SubCell"/>
</dbReference>
<feature type="transmembrane region" description="Helical" evidence="6">
    <location>
        <begin position="70"/>
        <end position="87"/>
    </location>
</feature>
<feature type="transmembrane region" description="Helical" evidence="6">
    <location>
        <begin position="347"/>
        <end position="375"/>
    </location>
</feature>
<dbReference type="Proteomes" id="UP000000644">
    <property type="component" value="Chromosome"/>
</dbReference>
<evidence type="ECO:0000256" key="4">
    <source>
        <dbReference type="ARBA" id="ARBA00022989"/>
    </source>
</evidence>
<reference evidence="8" key="1">
    <citation type="journal article" date="2009" name="Environ. Microbiol.">
        <title>The genome of Polaromonas naphthalenivorans strain CJ2, isolated from coal tar-contaminated sediment, reveals physiological and metabolic versatility and evolution through extensive horizontal gene transfer.</title>
        <authorList>
            <person name="Yagi J.M."/>
            <person name="Sims D."/>
            <person name="Brettin T."/>
            <person name="Bruce D."/>
            <person name="Madsen E.L."/>
        </authorList>
    </citation>
    <scope>NUCLEOTIDE SEQUENCE [LARGE SCALE GENOMIC DNA]</scope>
    <source>
        <strain evidence="8">CJ2</strain>
    </source>
</reference>
<dbReference type="PANTHER" id="PTHR21716">
    <property type="entry name" value="TRANSMEMBRANE PROTEIN"/>
    <property type="match status" value="1"/>
</dbReference>
<evidence type="ECO:0000256" key="5">
    <source>
        <dbReference type="ARBA" id="ARBA00023136"/>
    </source>
</evidence>
<dbReference type="PANTHER" id="PTHR21716:SF4">
    <property type="entry name" value="TRANSMEMBRANE PROTEIN 245"/>
    <property type="match status" value="1"/>
</dbReference>